<feature type="coiled-coil region" evidence="1">
    <location>
        <begin position="276"/>
        <end position="498"/>
    </location>
</feature>
<name>A0ABD3WKQ3_SINWO</name>
<keyword evidence="3" id="KW-1185">Reference proteome</keyword>
<dbReference type="EMBL" id="JBJQND010000006">
    <property type="protein sequence ID" value="KAL3873813.1"/>
    <property type="molecule type" value="Genomic_DNA"/>
</dbReference>
<feature type="coiled-coil region" evidence="1">
    <location>
        <begin position="217"/>
        <end position="251"/>
    </location>
</feature>
<feature type="coiled-coil region" evidence="1">
    <location>
        <begin position="567"/>
        <end position="633"/>
    </location>
</feature>
<evidence type="ECO:0000313" key="3">
    <source>
        <dbReference type="Proteomes" id="UP001634394"/>
    </source>
</evidence>
<organism evidence="2 3">
    <name type="scientific">Sinanodonta woodiana</name>
    <name type="common">Chinese pond mussel</name>
    <name type="synonym">Anodonta woodiana</name>
    <dbReference type="NCBI Taxonomy" id="1069815"/>
    <lineage>
        <taxon>Eukaryota</taxon>
        <taxon>Metazoa</taxon>
        <taxon>Spiralia</taxon>
        <taxon>Lophotrochozoa</taxon>
        <taxon>Mollusca</taxon>
        <taxon>Bivalvia</taxon>
        <taxon>Autobranchia</taxon>
        <taxon>Heteroconchia</taxon>
        <taxon>Palaeoheterodonta</taxon>
        <taxon>Unionida</taxon>
        <taxon>Unionoidea</taxon>
        <taxon>Unionidae</taxon>
        <taxon>Unioninae</taxon>
        <taxon>Sinanodonta</taxon>
    </lineage>
</organism>
<dbReference type="Pfam" id="PF15964">
    <property type="entry name" value="CCCAP"/>
    <property type="match status" value="1"/>
</dbReference>
<dbReference type="AlphaFoldDB" id="A0ABD3WKQ3"/>
<gene>
    <name evidence="2" type="ORF">ACJMK2_036898</name>
</gene>
<proteinExistence type="predicted"/>
<dbReference type="PANTHER" id="PTHR34343:SF1">
    <property type="entry name" value="SEROLOGICALLY DEFINED COLON CANCER ANTIGEN 8"/>
    <property type="match status" value="1"/>
</dbReference>
<dbReference type="InterPro" id="IPR031887">
    <property type="entry name" value="SDCCAG8"/>
</dbReference>
<accession>A0ABD3WKQ3</accession>
<comment type="caution">
    <text evidence="2">The sequence shown here is derived from an EMBL/GenBank/DDBJ whole genome shotgun (WGS) entry which is preliminary data.</text>
</comment>
<dbReference type="Proteomes" id="UP001634394">
    <property type="component" value="Unassembled WGS sequence"/>
</dbReference>
<protein>
    <submittedName>
        <fullName evidence="2">Uncharacterized protein</fullName>
    </submittedName>
</protein>
<evidence type="ECO:0000313" key="2">
    <source>
        <dbReference type="EMBL" id="KAL3873813.1"/>
    </source>
</evidence>
<keyword evidence="1" id="KW-0175">Coiled coil</keyword>
<sequence length="730" mass="86208">MYKYTSEADTADEYQRSVRERANASLNKLEDVLNATSLNTTLNTSTRVKEQLSAAVHPRTLTWHEDEARRPQKYKDAATHLQNLLKNDQTPFTTQSILSAPPPPPKGPLPNVEEALNLLQNQAIYMQQLEAENRFMKDEFAAIRVKIKDILEENQKLHEELKKSILEEIFGEESMMLKIGDDISKSFEDVDTSVTRGNLKQWQIELEKLSTLHAAKTARLEVQLKHEREEIQKYEQLLEDMRHQIRLHEAIPTREDGLLPDLYINEGQRSLQNQLVNRLTKERDDLMEMVGRLKSQLQEMSSREEEAYEQMKKGIELIEEAQLEQTQAMIQKEQLAEELNNMKQRFDTHVHDAQIRIQEERESVRKENKAVVHELNTKIRELTEQLAATQTQMEKVTRDKVAMMAELEDLKIQLRRYDKEVSMVTETFNAESTNAKIHKSNAEHEMGRLRKEIDTLRRERDQDRMKLNTEIEDLRRRLNKAERDLMNSKEECIHLTTNTQALERELHLAKLARDSIERGRSDDLKAMTQRSQQREEELNSFITDMEDRHSQTVADMDTMLIRQNKLISKLKEECKRQAVLLEKITKKNRHENGHLKHQNEELRQRLERALTRLHDLEEQTEQHTRLQEKMKERVKMMDDHAQHQGTQILELLAKQTSLMRDRQILARELEFLRRQIIKTNDQDLDKYFSSNKNIVNEVLQNMNVEEKDFRESYVTKSKENARIEDLIDEH</sequence>
<reference evidence="2 3" key="1">
    <citation type="submission" date="2024-11" db="EMBL/GenBank/DDBJ databases">
        <title>Chromosome-level genome assembly of the freshwater bivalve Anodonta woodiana.</title>
        <authorList>
            <person name="Chen X."/>
        </authorList>
    </citation>
    <scope>NUCLEOTIDE SEQUENCE [LARGE SCALE GENOMIC DNA]</scope>
    <source>
        <strain evidence="2">MN2024</strain>
        <tissue evidence="2">Gills</tissue>
    </source>
</reference>
<feature type="coiled-coil region" evidence="1">
    <location>
        <begin position="112"/>
        <end position="167"/>
    </location>
</feature>
<dbReference type="PANTHER" id="PTHR34343">
    <property type="entry name" value="SEROLOGICALLY DEFINED COLON CANCER ANTIGEN 8"/>
    <property type="match status" value="1"/>
</dbReference>
<evidence type="ECO:0000256" key="1">
    <source>
        <dbReference type="SAM" id="Coils"/>
    </source>
</evidence>